<proteinExistence type="predicted"/>
<reference evidence="1" key="1">
    <citation type="submission" date="2018-06" db="EMBL/GenBank/DDBJ databases">
        <authorList>
            <person name="Zhirakovskaya E."/>
        </authorList>
    </citation>
    <scope>NUCLEOTIDE SEQUENCE</scope>
</reference>
<dbReference type="PROSITE" id="PS51257">
    <property type="entry name" value="PROKAR_LIPOPROTEIN"/>
    <property type="match status" value="1"/>
</dbReference>
<dbReference type="AlphaFoldDB" id="A0A3B1D3G1"/>
<protein>
    <recommendedName>
        <fullName evidence="2">Lipoprotein</fullName>
    </recommendedName>
</protein>
<name>A0A3B1D3G1_9ZZZZ</name>
<dbReference type="EMBL" id="UOGF01000052">
    <property type="protein sequence ID" value="VAX29540.1"/>
    <property type="molecule type" value="Genomic_DNA"/>
</dbReference>
<organism evidence="1">
    <name type="scientific">hydrothermal vent metagenome</name>
    <dbReference type="NCBI Taxonomy" id="652676"/>
    <lineage>
        <taxon>unclassified sequences</taxon>
        <taxon>metagenomes</taxon>
        <taxon>ecological metagenomes</taxon>
    </lineage>
</organism>
<sequence>MKMKPFSGLRYVVLLFLCFSMSACGEEVSAGKAGLFIDDSTTTFLKTEFDDTKACAKFENGAFEDVSIAIMPPTFPCKHYAGGCSGEYVNPNHLKVGSLYVWRHEVIHYLLDLNTGDPDAGHRSDLFKTCI</sequence>
<evidence type="ECO:0000313" key="1">
    <source>
        <dbReference type="EMBL" id="VAX29540.1"/>
    </source>
</evidence>
<evidence type="ECO:0008006" key="2">
    <source>
        <dbReference type="Google" id="ProtNLM"/>
    </source>
</evidence>
<gene>
    <name evidence="1" type="ORF">MNBD_NITROSPIRAE01-1331</name>
</gene>
<accession>A0A3B1D3G1</accession>